<dbReference type="RefSeq" id="WP_108686307.1">
    <property type="nucleotide sequence ID" value="NZ_QCYK01000001.1"/>
</dbReference>
<evidence type="ECO:0000259" key="5">
    <source>
        <dbReference type="Pfam" id="PF13442"/>
    </source>
</evidence>
<dbReference type="GO" id="GO:0009055">
    <property type="term" value="F:electron transfer activity"/>
    <property type="evidence" value="ECO:0007669"/>
    <property type="project" value="InterPro"/>
</dbReference>
<keyword evidence="7" id="KW-1185">Reference proteome</keyword>
<dbReference type="OrthoDB" id="1524066at2"/>
<reference evidence="6 7" key="1">
    <citation type="submission" date="2018-04" db="EMBL/GenBank/DDBJ databases">
        <title>Chitinophaga fuyangensis sp. nov., isolated from soil in a chemical factory.</title>
        <authorList>
            <person name="Chen K."/>
        </authorList>
    </citation>
    <scope>NUCLEOTIDE SEQUENCE [LARGE SCALE GENOMIC DNA]</scope>
    <source>
        <strain evidence="6 7">LY-1</strain>
    </source>
</reference>
<feature type="chain" id="PRO_5015712888" description="Cytochrome c domain-containing protein" evidence="4">
    <location>
        <begin position="27"/>
        <end position="128"/>
    </location>
</feature>
<gene>
    <name evidence="6" type="ORF">DCC81_09595</name>
</gene>
<dbReference type="GO" id="GO:0046872">
    <property type="term" value="F:metal ion binding"/>
    <property type="evidence" value="ECO:0007669"/>
    <property type="project" value="UniProtKB-KW"/>
</dbReference>
<dbReference type="AlphaFoldDB" id="A0A2T7BPU9"/>
<dbReference type="Proteomes" id="UP000244450">
    <property type="component" value="Unassembled WGS sequence"/>
</dbReference>
<evidence type="ECO:0000256" key="2">
    <source>
        <dbReference type="ARBA" id="ARBA00022723"/>
    </source>
</evidence>
<keyword evidence="1" id="KW-0349">Heme</keyword>
<keyword evidence="2" id="KW-0479">Metal-binding</keyword>
<proteinExistence type="predicted"/>
<evidence type="ECO:0000256" key="1">
    <source>
        <dbReference type="ARBA" id="ARBA00022617"/>
    </source>
</evidence>
<feature type="signal peptide" evidence="4">
    <location>
        <begin position="1"/>
        <end position="26"/>
    </location>
</feature>
<accession>A0A2T7BPU9</accession>
<evidence type="ECO:0000313" key="6">
    <source>
        <dbReference type="EMBL" id="PUZ29670.1"/>
    </source>
</evidence>
<dbReference type="InterPro" id="IPR036909">
    <property type="entry name" value="Cyt_c-like_dom_sf"/>
</dbReference>
<dbReference type="Pfam" id="PF13442">
    <property type="entry name" value="Cytochrome_CBB3"/>
    <property type="match status" value="1"/>
</dbReference>
<evidence type="ECO:0000256" key="4">
    <source>
        <dbReference type="SAM" id="SignalP"/>
    </source>
</evidence>
<keyword evidence="4" id="KW-0732">Signal</keyword>
<name>A0A2T7BPU9_9BACT</name>
<evidence type="ECO:0000313" key="7">
    <source>
        <dbReference type="Proteomes" id="UP000244450"/>
    </source>
</evidence>
<keyword evidence="3" id="KW-0408">Iron</keyword>
<protein>
    <recommendedName>
        <fullName evidence="5">Cytochrome c domain-containing protein</fullName>
    </recommendedName>
</protein>
<dbReference type="GO" id="GO:0020037">
    <property type="term" value="F:heme binding"/>
    <property type="evidence" value="ECO:0007669"/>
    <property type="project" value="InterPro"/>
</dbReference>
<dbReference type="InterPro" id="IPR009056">
    <property type="entry name" value="Cyt_c-like_dom"/>
</dbReference>
<organism evidence="6 7">
    <name type="scientific">Chitinophaga parva</name>
    <dbReference type="NCBI Taxonomy" id="2169414"/>
    <lineage>
        <taxon>Bacteria</taxon>
        <taxon>Pseudomonadati</taxon>
        <taxon>Bacteroidota</taxon>
        <taxon>Chitinophagia</taxon>
        <taxon>Chitinophagales</taxon>
        <taxon>Chitinophagaceae</taxon>
        <taxon>Chitinophaga</taxon>
    </lineage>
</organism>
<feature type="domain" description="Cytochrome c" evidence="5">
    <location>
        <begin position="54"/>
        <end position="121"/>
    </location>
</feature>
<dbReference type="Gene3D" id="1.10.760.10">
    <property type="entry name" value="Cytochrome c-like domain"/>
    <property type="match status" value="1"/>
</dbReference>
<evidence type="ECO:0000256" key="3">
    <source>
        <dbReference type="ARBA" id="ARBA00023004"/>
    </source>
</evidence>
<sequence length="128" mass="13646">MKKLLLPAMGLAAFCLYLVACSKAHESDLVKNGNGNGNTCDTVNMTYTANVLPILQNNCYPCHGNGQNMGGVQLDNFATLETLAHNGTLYGVITHASGYPAMPEGGAKLSDCDINKIQDWINRGAQNN</sequence>
<comment type="caution">
    <text evidence="6">The sequence shown here is derived from an EMBL/GenBank/DDBJ whole genome shotgun (WGS) entry which is preliminary data.</text>
</comment>
<dbReference type="EMBL" id="QCYK01000001">
    <property type="protein sequence ID" value="PUZ29670.1"/>
    <property type="molecule type" value="Genomic_DNA"/>
</dbReference>
<dbReference type="SUPFAM" id="SSF46626">
    <property type="entry name" value="Cytochrome c"/>
    <property type="match status" value="1"/>
</dbReference>